<evidence type="ECO:0000256" key="3">
    <source>
        <dbReference type="ARBA" id="ARBA00012949"/>
    </source>
</evidence>
<evidence type="ECO:0000256" key="7">
    <source>
        <dbReference type="ARBA" id="ARBA00023136"/>
    </source>
</evidence>
<feature type="domain" description="Heme-copper oxidase subunit III family profile" evidence="10">
    <location>
        <begin position="1"/>
        <end position="177"/>
    </location>
</feature>
<dbReference type="InterPro" id="IPR024791">
    <property type="entry name" value="Cyt_c/ubiquinol_Oxase_su3"/>
</dbReference>
<evidence type="ECO:0000259" key="10">
    <source>
        <dbReference type="PROSITE" id="PS50253"/>
    </source>
</evidence>
<feature type="transmembrane region" description="Helical" evidence="9">
    <location>
        <begin position="113"/>
        <end position="137"/>
    </location>
</feature>
<evidence type="ECO:0000256" key="6">
    <source>
        <dbReference type="ARBA" id="ARBA00022989"/>
    </source>
</evidence>
<evidence type="ECO:0000256" key="9">
    <source>
        <dbReference type="SAM" id="Phobius"/>
    </source>
</evidence>
<feature type="transmembrane region" description="Helical" evidence="9">
    <location>
        <begin position="157"/>
        <end position="176"/>
    </location>
</feature>
<dbReference type="InterPro" id="IPR035973">
    <property type="entry name" value="Cyt_c_oxidase_su3-like_sf"/>
</dbReference>
<dbReference type="EC" id="7.1.1.9" evidence="3"/>
<dbReference type="PANTHER" id="PTHR11403:SF7">
    <property type="entry name" value="CYTOCHROME C OXIDASE SUBUNIT 3"/>
    <property type="match status" value="1"/>
</dbReference>
<protein>
    <recommendedName>
        <fullName evidence="3">cytochrome-c oxidase</fullName>
        <ecNumber evidence="3">7.1.1.9</ecNumber>
    </recommendedName>
    <alternativeName>
        <fullName evidence="8">Cytochrome c oxidase polypeptide III</fullName>
    </alternativeName>
</protein>
<dbReference type="InterPro" id="IPR000298">
    <property type="entry name" value="Cyt_c_oxidase-like_su3"/>
</dbReference>
<evidence type="ECO:0000313" key="11">
    <source>
        <dbReference type="EMBL" id="SVA31952.1"/>
    </source>
</evidence>
<comment type="similarity">
    <text evidence="2">Belongs to the cytochrome c oxidase subunit 3 family.</text>
</comment>
<dbReference type="PANTHER" id="PTHR11403">
    <property type="entry name" value="CYTOCHROME C OXIDASE SUBUNIT III"/>
    <property type="match status" value="1"/>
</dbReference>
<feature type="transmembrane region" description="Helical" evidence="9">
    <location>
        <begin position="77"/>
        <end position="98"/>
    </location>
</feature>
<evidence type="ECO:0000256" key="8">
    <source>
        <dbReference type="ARBA" id="ARBA00031625"/>
    </source>
</evidence>
<dbReference type="InterPro" id="IPR013833">
    <property type="entry name" value="Cyt_c_oxidase_su3_a-hlx"/>
</dbReference>
<reference evidence="11" key="1">
    <citation type="submission" date="2018-05" db="EMBL/GenBank/DDBJ databases">
        <authorList>
            <person name="Lanie J.A."/>
            <person name="Ng W.-L."/>
            <person name="Kazmierczak K.M."/>
            <person name="Andrzejewski T.M."/>
            <person name="Davidsen T.M."/>
            <person name="Wayne K.J."/>
            <person name="Tettelin H."/>
            <person name="Glass J.I."/>
            <person name="Rusch D."/>
            <person name="Podicherti R."/>
            <person name="Tsui H.-C.T."/>
            <person name="Winkler M.E."/>
        </authorList>
    </citation>
    <scope>NUCLEOTIDE SEQUENCE</scope>
</reference>
<evidence type="ECO:0000256" key="4">
    <source>
        <dbReference type="ARBA" id="ARBA00022692"/>
    </source>
</evidence>
<dbReference type="EMBL" id="UINC01007195">
    <property type="protein sequence ID" value="SVA31952.1"/>
    <property type="molecule type" value="Genomic_DNA"/>
</dbReference>
<dbReference type="GO" id="GO:0019646">
    <property type="term" value="P:aerobic electron transport chain"/>
    <property type="evidence" value="ECO:0007669"/>
    <property type="project" value="InterPro"/>
</dbReference>
<gene>
    <name evidence="11" type="ORF">METZ01_LOCUS84806</name>
</gene>
<dbReference type="Gene3D" id="1.20.120.80">
    <property type="entry name" value="Cytochrome c oxidase, subunit III, four-helix bundle"/>
    <property type="match status" value="1"/>
</dbReference>
<evidence type="ECO:0000256" key="5">
    <source>
        <dbReference type="ARBA" id="ARBA00022967"/>
    </source>
</evidence>
<dbReference type="PROSITE" id="PS50253">
    <property type="entry name" value="COX3"/>
    <property type="match status" value="1"/>
</dbReference>
<dbReference type="Pfam" id="PF00510">
    <property type="entry name" value="COX3"/>
    <property type="match status" value="1"/>
</dbReference>
<keyword evidence="7 9" id="KW-0472">Membrane</keyword>
<dbReference type="GO" id="GO:0016020">
    <property type="term" value="C:membrane"/>
    <property type="evidence" value="ECO:0007669"/>
    <property type="project" value="UniProtKB-SubCell"/>
</dbReference>
<dbReference type="SUPFAM" id="SSF81452">
    <property type="entry name" value="Cytochrome c oxidase subunit III-like"/>
    <property type="match status" value="1"/>
</dbReference>
<keyword evidence="5" id="KW-1278">Translocase</keyword>
<comment type="subcellular location">
    <subcellularLocation>
        <location evidence="1">Membrane</location>
        <topology evidence="1">Multi-pass membrane protein</topology>
    </subcellularLocation>
</comment>
<evidence type="ECO:0000256" key="2">
    <source>
        <dbReference type="ARBA" id="ARBA00010581"/>
    </source>
</evidence>
<proteinExistence type="inferred from homology"/>
<organism evidence="11">
    <name type="scientific">marine metagenome</name>
    <dbReference type="NCBI Taxonomy" id="408172"/>
    <lineage>
        <taxon>unclassified sequences</taxon>
        <taxon>metagenomes</taxon>
        <taxon>ecological metagenomes</taxon>
    </lineage>
</organism>
<keyword evidence="6 9" id="KW-1133">Transmembrane helix</keyword>
<dbReference type="AlphaFoldDB" id="A0A381UUV9"/>
<dbReference type="GO" id="GO:0004129">
    <property type="term" value="F:cytochrome-c oxidase activity"/>
    <property type="evidence" value="ECO:0007669"/>
    <property type="project" value="UniProtKB-EC"/>
</dbReference>
<keyword evidence="4 9" id="KW-0812">Transmembrane</keyword>
<sequence>MVGTALATGAVVMFFAGLFAVYFSMRADTMAWGSEWFPEGAIQLSPGGMNMATLVVATVTMAWAVHSVAGNDRIHAYLALALTAVMGIAMINQTVFYFNDIGLPIDYSTSTTLLFTIVGAHLVMVGIGVLWVGLLLLRALGGQDTRRHRDLVSAAALYWYATVAVYTVMWVGIYIAK</sequence>
<name>A0A381UUV9_9ZZZZ</name>
<accession>A0A381UUV9</accession>
<evidence type="ECO:0000256" key="1">
    <source>
        <dbReference type="ARBA" id="ARBA00004141"/>
    </source>
</evidence>
<feature type="transmembrane region" description="Helical" evidence="9">
    <location>
        <begin position="44"/>
        <end position="65"/>
    </location>
</feature>